<keyword evidence="1" id="KW-1133">Transmembrane helix</keyword>
<dbReference type="RefSeq" id="WP_185024615.1">
    <property type="nucleotide sequence ID" value="NZ_JACHMQ010000001.1"/>
</dbReference>
<protein>
    <submittedName>
        <fullName evidence="2">Uncharacterized protein</fullName>
    </submittedName>
</protein>
<comment type="caution">
    <text evidence="2">The sequence shown here is derived from an EMBL/GenBank/DDBJ whole genome shotgun (WGS) entry which is preliminary data.</text>
</comment>
<accession>A0A7X0FWK8</accession>
<reference evidence="2 3" key="1">
    <citation type="submission" date="2020-08" db="EMBL/GenBank/DDBJ databases">
        <title>Sequencing the genomes of 1000 actinobacteria strains.</title>
        <authorList>
            <person name="Klenk H.-P."/>
        </authorList>
    </citation>
    <scope>NUCLEOTIDE SEQUENCE [LARGE SCALE GENOMIC DNA]</scope>
    <source>
        <strain evidence="2 3">DSM 43675</strain>
    </source>
</reference>
<gene>
    <name evidence="2" type="ORF">BKA00_001966</name>
</gene>
<feature type="transmembrane region" description="Helical" evidence="1">
    <location>
        <begin position="54"/>
        <end position="77"/>
    </location>
</feature>
<dbReference type="AlphaFoldDB" id="A0A7X0FWK8"/>
<organism evidence="2 3">
    <name type="scientific">Actinomadura coerulea</name>
    <dbReference type="NCBI Taxonomy" id="46159"/>
    <lineage>
        <taxon>Bacteria</taxon>
        <taxon>Bacillati</taxon>
        <taxon>Actinomycetota</taxon>
        <taxon>Actinomycetes</taxon>
        <taxon>Streptosporangiales</taxon>
        <taxon>Thermomonosporaceae</taxon>
        <taxon>Actinomadura</taxon>
    </lineage>
</organism>
<dbReference type="Proteomes" id="UP000546324">
    <property type="component" value="Unassembled WGS sequence"/>
</dbReference>
<keyword evidence="1" id="KW-0812">Transmembrane</keyword>
<name>A0A7X0FWK8_9ACTN</name>
<keyword evidence="3" id="KW-1185">Reference proteome</keyword>
<proteinExistence type="predicted"/>
<feature type="transmembrane region" description="Helical" evidence="1">
    <location>
        <begin position="14"/>
        <end position="34"/>
    </location>
</feature>
<evidence type="ECO:0000313" key="2">
    <source>
        <dbReference type="EMBL" id="MBB6395052.1"/>
    </source>
</evidence>
<evidence type="ECO:0000313" key="3">
    <source>
        <dbReference type="Proteomes" id="UP000546324"/>
    </source>
</evidence>
<sequence>MRGFERTAQTLEDLGKVILSLVLILVAGGVWGAFFDMLDGGPDDPVGDGLLTGVAIVAIVFVPLAGLAVVACVEDSVKASRWYRRRVAARNTRDAAQRRQEERRIRQARKRELWERTH</sequence>
<keyword evidence="1" id="KW-0472">Membrane</keyword>
<evidence type="ECO:0000256" key="1">
    <source>
        <dbReference type="SAM" id="Phobius"/>
    </source>
</evidence>
<dbReference type="EMBL" id="JACHMQ010000001">
    <property type="protein sequence ID" value="MBB6395052.1"/>
    <property type="molecule type" value="Genomic_DNA"/>
</dbReference>